<accession>A0A7R9ANJ2</accession>
<proteinExistence type="predicted"/>
<sequence>MCQLQRASPFPLRDSQRPQITPLGYGSQRRVANIEFVWGMEIVRCDVLVNVNDSIRYPEPEVVNQRRLLWILELIYSRPDVAGCKCTHLFFSSSLSGKRNSGLTVIGTSWFDSHSDVLEVELGGGLSRVAADSEVATDNEGFAQEWFDEDFGLSRTRQEAEELRLQQLQIEQEAS</sequence>
<dbReference type="EMBL" id="OC000542">
    <property type="protein sequence ID" value="CAD7257627.1"/>
    <property type="molecule type" value="Genomic_DNA"/>
</dbReference>
<evidence type="ECO:0000313" key="1">
    <source>
        <dbReference type="EMBL" id="CAD7257627.1"/>
    </source>
</evidence>
<reference evidence="1" key="1">
    <citation type="submission" date="2020-11" db="EMBL/GenBank/DDBJ databases">
        <authorList>
            <person name="Tran Van P."/>
        </authorList>
    </citation>
    <scope>NUCLEOTIDE SEQUENCE</scope>
</reference>
<protein>
    <submittedName>
        <fullName evidence="1">Uncharacterized protein</fullName>
    </submittedName>
</protein>
<name>A0A7R9ANJ2_TIMSH</name>
<dbReference type="AlphaFoldDB" id="A0A7R9ANJ2"/>
<gene>
    <name evidence="1" type="ORF">TSIB3V08_LOCUS1884</name>
</gene>
<organism evidence="1">
    <name type="scientific">Timema shepardi</name>
    <name type="common">Walking stick</name>
    <dbReference type="NCBI Taxonomy" id="629360"/>
    <lineage>
        <taxon>Eukaryota</taxon>
        <taxon>Metazoa</taxon>
        <taxon>Ecdysozoa</taxon>
        <taxon>Arthropoda</taxon>
        <taxon>Hexapoda</taxon>
        <taxon>Insecta</taxon>
        <taxon>Pterygota</taxon>
        <taxon>Neoptera</taxon>
        <taxon>Polyneoptera</taxon>
        <taxon>Phasmatodea</taxon>
        <taxon>Timematodea</taxon>
        <taxon>Timematoidea</taxon>
        <taxon>Timematidae</taxon>
        <taxon>Timema</taxon>
    </lineage>
</organism>